<feature type="compositionally biased region" description="Low complexity" evidence="3">
    <location>
        <begin position="780"/>
        <end position="794"/>
    </location>
</feature>
<reference evidence="5 6" key="1">
    <citation type="submission" date="2016-12" db="EMBL/GenBank/DDBJ databases">
        <title>The genomes of Aspergillus section Nigri reveals drivers in fungal speciation.</title>
        <authorList>
            <consortium name="DOE Joint Genome Institute"/>
            <person name="Vesth T.C."/>
            <person name="Nybo J."/>
            <person name="Theobald S."/>
            <person name="Brandl J."/>
            <person name="Frisvad J.C."/>
            <person name="Nielsen K.F."/>
            <person name="Lyhne E.K."/>
            <person name="Kogle M.E."/>
            <person name="Kuo A."/>
            <person name="Riley R."/>
            <person name="Clum A."/>
            <person name="Nolan M."/>
            <person name="Lipzen A."/>
            <person name="Salamov A."/>
            <person name="Henrissat B."/>
            <person name="Wiebenga A."/>
            <person name="De Vries R.P."/>
            <person name="Grigoriev I.V."/>
            <person name="Mortensen U.H."/>
            <person name="Andersen M.R."/>
            <person name="Baker S.E."/>
        </authorList>
    </citation>
    <scope>NUCLEOTIDE SEQUENCE [LARGE SCALE GENOMIC DNA]</scope>
    <source>
        <strain evidence="5 6">IBT 23096</strain>
    </source>
</reference>
<dbReference type="GO" id="GO:0061631">
    <property type="term" value="F:ubiquitin conjugating enzyme activity"/>
    <property type="evidence" value="ECO:0007669"/>
    <property type="project" value="TreeGrafter"/>
</dbReference>
<dbReference type="OrthoDB" id="47801at2759"/>
<dbReference type="STRING" id="1392250.A0A2I2GJX3"/>
<proteinExistence type="predicted"/>
<dbReference type="Pfam" id="PF00179">
    <property type="entry name" value="UQ_con"/>
    <property type="match status" value="1"/>
</dbReference>
<sequence>MGSTNNSVKFHLTDLVQVKGKSRLLGTVSLTHDDIDDDDIPVGELFILSHTAVPSEDLLDFLRTKRPPFGYVFVHFKDPSYGYSLVHEGDLELLDRLFVIGQPVKRDLLSPISGTIISMSMKCSVVQIAHQPVNPRTGDYGPLQFLEAPRGRAVWPSTRDGDPPQIHDVPISELIHFEPFSEDDYIIYRQKLGKIRSVERDAVMLLSNQKVASVNDIDRVEIPLFNDPQNVVGMPDNLDQIHTHPLPDGRYVWSDEARPAVPGQYVLTSANNMSRHDLESGTNVAVEPEGYVLATPATGYTIDWVCPNVFAVGVPFSSPTSERYTAATIHEQAVKCDFGQLPKDALSNEKAVRTDLWHHVGSSVRFRDPADACRKYPKYQHIPTDESFGYDLNILRTMRTKTEVTVQWQDGSITTEDSTCLHAFDQAEEEVWPGNLVVLIDGMESIREPLSRRAIPLHITESEITVESFRLKNIGVVQTVDGRERVASVRWYENPNVVLTHDGEMIKPGSSLGVLGSAVTEVSFYEIVRYSCLELSLGDRVLLVPDTVHEATLPQSSLDPIPQDAGPCQMSFLAPSTFFETLLYLEAMKMSIVGTEWFKNSITIDKSPVPSRFSLRYTEFNVNTPANFFGQVVAMDIDGTITVRLAATNNCRDIRISLERLMLLIDEDGIEHFPSLDLFAPSWATSTTPLNQRSVLDELSWNFDNPPTDHRDSNGMEDDWFTASDTETDENVVIDDPDEDNEGYHEIRELNGNRFEAAAVSDIPPPEPETDDSEDFALTETSSVQGGSTTSSSSAADCPPSFALLEGPPPSDHHFLGREQNCRSGPLAKRIHKEYEILRSSLPSGIFVRAWESRIDLMRVLIIGPQGTPYEYAPFVFDLYFSKDFPNSPPLGFFHSWTYSAGKVNPNLYEDGTICLSILGTWTAQNPEEGWSAAKSTVLQVLVSLLGLVLVKTPFYNEAGYEAFAEEGNKQLESALYTEKAFLLARMFIEHALEESVGGLEDVLTWHYLPSTRAGDERPRLLRRAIDTALEMIDHHNRTAAGDDLDETNVASAFVKRLSLGAVVMLRKHITAFERIEAKNTRTGS</sequence>
<feature type="domain" description="UBC core" evidence="4">
    <location>
        <begin position="826"/>
        <end position="990"/>
    </location>
</feature>
<evidence type="ECO:0000256" key="3">
    <source>
        <dbReference type="SAM" id="MobiDB-lite"/>
    </source>
</evidence>
<keyword evidence="2" id="KW-0833">Ubl conjugation pathway</keyword>
<dbReference type="InterPro" id="IPR016135">
    <property type="entry name" value="UBQ-conjugating_enzyme/RWD"/>
</dbReference>
<dbReference type="Proteomes" id="UP000234275">
    <property type="component" value="Unassembled WGS sequence"/>
</dbReference>
<dbReference type="CDD" id="cd23837">
    <property type="entry name" value="UBCc_UBE2O"/>
    <property type="match status" value="1"/>
</dbReference>
<dbReference type="SUPFAM" id="SSF54495">
    <property type="entry name" value="UBC-like"/>
    <property type="match status" value="1"/>
</dbReference>
<gene>
    <name evidence="5" type="ORF">P170DRAFT_404091</name>
</gene>
<dbReference type="AlphaFoldDB" id="A0A2I2GJX3"/>
<dbReference type="EMBL" id="MSFO01000002">
    <property type="protein sequence ID" value="PLB53184.1"/>
    <property type="molecule type" value="Genomic_DNA"/>
</dbReference>
<evidence type="ECO:0000313" key="6">
    <source>
        <dbReference type="Proteomes" id="UP000234275"/>
    </source>
</evidence>
<dbReference type="RefSeq" id="XP_024708486.1">
    <property type="nucleotide sequence ID" value="XM_024846505.1"/>
</dbReference>
<dbReference type="VEuPathDB" id="FungiDB:P170DRAFT_404091"/>
<dbReference type="PANTHER" id="PTHR46116">
    <property type="entry name" value="(E3-INDEPENDENT) E2 UBIQUITIN-CONJUGATING ENZYME"/>
    <property type="match status" value="1"/>
</dbReference>
<organism evidence="5 6">
    <name type="scientific">Aspergillus steynii IBT 23096</name>
    <dbReference type="NCBI Taxonomy" id="1392250"/>
    <lineage>
        <taxon>Eukaryota</taxon>
        <taxon>Fungi</taxon>
        <taxon>Dikarya</taxon>
        <taxon>Ascomycota</taxon>
        <taxon>Pezizomycotina</taxon>
        <taxon>Eurotiomycetes</taxon>
        <taxon>Eurotiomycetidae</taxon>
        <taxon>Eurotiales</taxon>
        <taxon>Aspergillaceae</taxon>
        <taxon>Aspergillus</taxon>
        <taxon>Aspergillus subgen. Circumdati</taxon>
    </lineage>
</organism>
<protein>
    <submittedName>
        <fullName evidence="5">Putative ubiquitin-conjugating enzyme</fullName>
    </submittedName>
</protein>
<evidence type="ECO:0000259" key="4">
    <source>
        <dbReference type="PROSITE" id="PS50127"/>
    </source>
</evidence>
<comment type="caution">
    <text evidence="5">The sequence shown here is derived from an EMBL/GenBank/DDBJ whole genome shotgun (WGS) entry which is preliminary data.</text>
</comment>
<evidence type="ECO:0000313" key="5">
    <source>
        <dbReference type="EMBL" id="PLB53184.1"/>
    </source>
</evidence>
<evidence type="ECO:0000256" key="1">
    <source>
        <dbReference type="ARBA" id="ARBA00022679"/>
    </source>
</evidence>
<name>A0A2I2GJX3_9EURO</name>
<dbReference type="GeneID" id="36554204"/>
<keyword evidence="6" id="KW-1185">Reference proteome</keyword>
<dbReference type="Gene3D" id="3.10.110.10">
    <property type="entry name" value="Ubiquitin Conjugating Enzyme"/>
    <property type="match status" value="1"/>
</dbReference>
<dbReference type="SMART" id="SM00212">
    <property type="entry name" value="UBCc"/>
    <property type="match status" value="1"/>
</dbReference>
<accession>A0A2I2GJX3</accession>
<dbReference type="InterPro" id="IPR000608">
    <property type="entry name" value="UBC"/>
</dbReference>
<dbReference type="PANTHER" id="PTHR46116:SF15">
    <property type="entry name" value="(E3-INDEPENDENT) E2 UBIQUITIN-CONJUGATING ENZYME"/>
    <property type="match status" value="1"/>
</dbReference>
<dbReference type="FunFam" id="3.10.110.10:FF:000094">
    <property type="entry name" value="Probable ubiquitin-conjugating enzyme E2 23"/>
    <property type="match status" value="1"/>
</dbReference>
<keyword evidence="1" id="KW-0808">Transferase</keyword>
<evidence type="ECO:0000256" key="2">
    <source>
        <dbReference type="ARBA" id="ARBA00022786"/>
    </source>
</evidence>
<feature type="region of interest" description="Disordered" evidence="3">
    <location>
        <begin position="780"/>
        <end position="819"/>
    </location>
</feature>
<dbReference type="PROSITE" id="PS50127">
    <property type="entry name" value="UBC_2"/>
    <property type="match status" value="1"/>
</dbReference>